<proteinExistence type="predicted"/>
<feature type="domain" description="N-acetyltransferase" evidence="1">
    <location>
        <begin position="2"/>
        <end position="152"/>
    </location>
</feature>
<evidence type="ECO:0000313" key="2">
    <source>
        <dbReference type="EMBL" id="SMX27319.1"/>
    </source>
</evidence>
<dbReference type="InterPro" id="IPR000182">
    <property type="entry name" value="GNAT_dom"/>
</dbReference>
<gene>
    <name evidence="2" type="ORF">TRP8649_01422</name>
</gene>
<keyword evidence="2" id="KW-0808">Transferase</keyword>
<sequence>MIVINPTLDEVLPLFRALHNFHVCLSPHIYHAEGADEAYLDILRSALSEGGRIYAVDAGWGLVAYLLALQEDRTQNGLRRGGRRIKIDHLYIAPTHRGLGLGHQLVARMEQDMRDQGISRWVVSQDATNLPATDFYRSVGAVDRALMLEKYL</sequence>
<accession>A0A238J9Q0</accession>
<dbReference type="PROSITE" id="PS51186">
    <property type="entry name" value="GNAT"/>
    <property type="match status" value="1"/>
</dbReference>
<evidence type="ECO:0000259" key="1">
    <source>
        <dbReference type="PROSITE" id="PS51186"/>
    </source>
</evidence>
<protein>
    <submittedName>
        <fullName evidence="2">Acetyltransferase (GNAT) family protein</fullName>
    </submittedName>
</protein>
<dbReference type="OrthoDB" id="9789603at2"/>
<dbReference type="SUPFAM" id="SSF55729">
    <property type="entry name" value="Acyl-CoA N-acyltransferases (Nat)"/>
    <property type="match status" value="1"/>
</dbReference>
<dbReference type="AlphaFoldDB" id="A0A238J9Q0"/>
<evidence type="ECO:0000313" key="3">
    <source>
        <dbReference type="Proteomes" id="UP000225972"/>
    </source>
</evidence>
<organism evidence="2 3">
    <name type="scientific">Pelagimonas phthalicica</name>
    <dbReference type="NCBI Taxonomy" id="1037362"/>
    <lineage>
        <taxon>Bacteria</taxon>
        <taxon>Pseudomonadati</taxon>
        <taxon>Pseudomonadota</taxon>
        <taxon>Alphaproteobacteria</taxon>
        <taxon>Rhodobacterales</taxon>
        <taxon>Roseobacteraceae</taxon>
        <taxon>Pelagimonas</taxon>
    </lineage>
</organism>
<keyword evidence="3" id="KW-1185">Reference proteome</keyword>
<dbReference type="Gene3D" id="3.40.630.30">
    <property type="match status" value="1"/>
</dbReference>
<dbReference type="CDD" id="cd04301">
    <property type="entry name" value="NAT_SF"/>
    <property type="match status" value="1"/>
</dbReference>
<dbReference type="Pfam" id="PF00583">
    <property type="entry name" value="Acetyltransf_1"/>
    <property type="match status" value="1"/>
</dbReference>
<name>A0A238J9Q0_9RHOB</name>
<dbReference type="RefSeq" id="WP_099243480.1">
    <property type="nucleotide sequence ID" value="NZ_FXXP01000001.1"/>
</dbReference>
<reference evidence="3" key="1">
    <citation type="submission" date="2017-05" db="EMBL/GenBank/DDBJ databases">
        <authorList>
            <person name="Rodrigo-Torres L."/>
            <person name="Arahal R. D."/>
            <person name="Lucena T."/>
        </authorList>
    </citation>
    <scope>NUCLEOTIDE SEQUENCE [LARGE SCALE GENOMIC DNA]</scope>
    <source>
        <strain evidence="3">CECT 8649</strain>
    </source>
</reference>
<dbReference type="EMBL" id="FXXP01000001">
    <property type="protein sequence ID" value="SMX27319.1"/>
    <property type="molecule type" value="Genomic_DNA"/>
</dbReference>
<dbReference type="GO" id="GO:0016747">
    <property type="term" value="F:acyltransferase activity, transferring groups other than amino-acyl groups"/>
    <property type="evidence" value="ECO:0007669"/>
    <property type="project" value="InterPro"/>
</dbReference>
<dbReference type="Proteomes" id="UP000225972">
    <property type="component" value="Unassembled WGS sequence"/>
</dbReference>
<dbReference type="InterPro" id="IPR016181">
    <property type="entry name" value="Acyl_CoA_acyltransferase"/>
</dbReference>